<dbReference type="PANTHER" id="PTHR24123:SF33">
    <property type="entry name" value="PROTEIN HOS4"/>
    <property type="match status" value="1"/>
</dbReference>
<evidence type="ECO:0000313" key="6">
    <source>
        <dbReference type="Proteomes" id="UP000479114"/>
    </source>
</evidence>
<keyword evidence="6" id="KW-1185">Reference proteome</keyword>
<organism evidence="5 6">
    <name type="scientific">Paenibacillus rhizovicinus</name>
    <dbReference type="NCBI Taxonomy" id="2704463"/>
    <lineage>
        <taxon>Bacteria</taxon>
        <taxon>Bacillati</taxon>
        <taxon>Bacillota</taxon>
        <taxon>Bacilli</taxon>
        <taxon>Bacillales</taxon>
        <taxon>Paenibacillaceae</taxon>
        <taxon>Paenibacillus</taxon>
    </lineage>
</organism>
<dbReference type="PANTHER" id="PTHR24123">
    <property type="entry name" value="ANKYRIN REPEAT-CONTAINING"/>
    <property type="match status" value="1"/>
</dbReference>
<evidence type="ECO:0000256" key="2">
    <source>
        <dbReference type="ARBA" id="ARBA00023043"/>
    </source>
</evidence>
<accession>A0A6C0P583</accession>
<proteinExistence type="predicted"/>
<feature type="domain" description="Copper amine oxidase-like N-terminal" evidence="4">
    <location>
        <begin position="58"/>
        <end position="155"/>
    </location>
</feature>
<reference evidence="5 6" key="1">
    <citation type="submission" date="2020-02" db="EMBL/GenBank/DDBJ databases">
        <title>Paenibacillus sp. nov., isolated from rhizosphere soil of tomato.</title>
        <authorList>
            <person name="Weon H.-Y."/>
            <person name="Lee S.A."/>
        </authorList>
    </citation>
    <scope>NUCLEOTIDE SEQUENCE [LARGE SCALE GENOMIC DNA]</scope>
    <source>
        <strain evidence="5 6">14171R-81</strain>
    </source>
</reference>
<dbReference type="Pfam" id="PF12796">
    <property type="entry name" value="Ank_2"/>
    <property type="match status" value="1"/>
</dbReference>
<dbReference type="InterPro" id="IPR036582">
    <property type="entry name" value="Mao_N_sf"/>
</dbReference>
<dbReference type="AlphaFoldDB" id="A0A6C0P583"/>
<evidence type="ECO:0000259" key="4">
    <source>
        <dbReference type="Pfam" id="PF07833"/>
    </source>
</evidence>
<dbReference type="SMART" id="SM00248">
    <property type="entry name" value="ANK"/>
    <property type="match status" value="3"/>
</dbReference>
<protein>
    <recommendedName>
        <fullName evidence="4">Copper amine oxidase-like N-terminal domain-containing protein</fullName>
    </recommendedName>
</protein>
<feature type="chain" id="PRO_5025584012" description="Copper amine oxidase-like N-terminal domain-containing protein" evidence="3">
    <location>
        <begin position="34"/>
        <end position="563"/>
    </location>
</feature>
<keyword evidence="1" id="KW-0677">Repeat</keyword>
<dbReference type="RefSeq" id="WP_162640608.1">
    <property type="nucleotide sequence ID" value="NZ_CP048286.1"/>
</dbReference>
<name>A0A6C0P583_9BACL</name>
<keyword evidence="3" id="KW-0732">Signal</keyword>
<evidence type="ECO:0000256" key="1">
    <source>
        <dbReference type="ARBA" id="ARBA00022737"/>
    </source>
</evidence>
<evidence type="ECO:0000256" key="3">
    <source>
        <dbReference type="SAM" id="SignalP"/>
    </source>
</evidence>
<dbReference type="Proteomes" id="UP000479114">
    <property type="component" value="Chromosome"/>
</dbReference>
<dbReference type="SUPFAM" id="SSF48403">
    <property type="entry name" value="Ankyrin repeat"/>
    <property type="match status" value="1"/>
</dbReference>
<evidence type="ECO:0000313" key="5">
    <source>
        <dbReference type="EMBL" id="QHW31802.1"/>
    </source>
</evidence>
<sequence>MNHPKARPYYRLLSYGIGSLMLIASLGQTVAEAAPQPAVPQTQQTQQNQNASNIAVILDRQPLPLTLPPILIHGSLMFPAKAFFQAVGVKFSIRNGHVTAVNGSIQVEGNLSSNKAAKGKQAVQMPAAPTIQNDRLYVPAKFVSLVMDKEVSYYAGGGKKTVTIGYNEGQMTGFRRLMFEAARNGDAKVIETMLSRGVGVNEKMRNEYGDNTALDYAVLTDHVEAAQVLLEHGGTFDTQRVFQLLVSQDAAMIELLLQHGIDPNMPLSNLNGSLLSVACNEIGSMHPDGTETTIHPSPQIVKLLLDYGGDPLSDDSLTNAVQAGSRAVVQLLMQHGADPYRMDSMGSTPYQRAVIIGAVSWFTLDADTAGSSGSEQPEGVHHIPIFSVLNEDGTPLMSGTIVVEGTSNPGFSRKEFNWKGEDINLDVPDGDYKVSTIMRVGAAYLPSGKRIQVDQGKATPSVYRLPALNVHVTIANAGDDQKHGFATLLNADGTNLLTYVEVEDGKFGLYLPPGTYKLSDYRVQASIYQLSGDTTITVSEKSGIQELVVTMSEGALKLKLAAE</sequence>
<dbReference type="Gene3D" id="3.30.457.10">
    <property type="entry name" value="Copper amine oxidase-like, N-terminal domain"/>
    <property type="match status" value="1"/>
</dbReference>
<feature type="signal peptide" evidence="3">
    <location>
        <begin position="1"/>
        <end position="33"/>
    </location>
</feature>
<dbReference type="InterPro" id="IPR012854">
    <property type="entry name" value="Cu_amine_oxidase-like_N"/>
</dbReference>
<dbReference type="Gene3D" id="1.25.40.20">
    <property type="entry name" value="Ankyrin repeat-containing domain"/>
    <property type="match status" value="2"/>
</dbReference>
<dbReference type="Pfam" id="PF07833">
    <property type="entry name" value="Cu_amine_oxidN1"/>
    <property type="match status" value="1"/>
</dbReference>
<dbReference type="InterPro" id="IPR002110">
    <property type="entry name" value="Ankyrin_rpt"/>
</dbReference>
<dbReference type="KEGG" id="prz:GZH47_13780"/>
<keyword evidence="2" id="KW-0040">ANK repeat</keyword>
<dbReference type="InterPro" id="IPR051165">
    <property type="entry name" value="Multifunctional_ANK_Repeat"/>
</dbReference>
<dbReference type="EMBL" id="CP048286">
    <property type="protein sequence ID" value="QHW31802.1"/>
    <property type="molecule type" value="Genomic_DNA"/>
</dbReference>
<gene>
    <name evidence="5" type="ORF">GZH47_13780</name>
</gene>
<dbReference type="InterPro" id="IPR036770">
    <property type="entry name" value="Ankyrin_rpt-contain_sf"/>
</dbReference>
<dbReference type="SUPFAM" id="SSF55383">
    <property type="entry name" value="Copper amine oxidase, domain N"/>
    <property type="match status" value="1"/>
</dbReference>